<evidence type="ECO:0000256" key="2">
    <source>
        <dbReference type="SAM" id="SignalP"/>
    </source>
</evidence>
<sequence>MTHPPRRVATAAAVLVTAAAVLLTGCSSGSDGKNTAAGATPAPTAATSVPVPDEPATPTDPASDAVPSGPKVPKGELTPVTGSFTKKQKDYLSGRVPKGTDPAAVLQLGQETCDRIARVAEVDEDAAIGGIITGQIGGAKGAVTHLCPDQEDVLAAAETGFADGSYAVGARAKAGSVVVPGTYRALTPTKECTWTAGTKTGTAHKVTITAGTKTFDSRGCFAWAREGR</sequence>
<feature type="region of interest" description="Disordered" evidence="1">
    <location>
        <begin position="27"/>
        <end position="98"/>
    </location>
</feature>
<feature type="signal peptide" evidence="2">
    <location>
        <begin position="1"/>
        <end position="29"/>
    </location>
</feature>
<keyword evidence="4" id="KW-1185">Reference proteome</keyword>
<dbReference type="PROSITE" id="PS51257">
    <property type="entry name" value="PROKAR_LIPOPROTEIN"/>
    <property type="match status" value="1"/>
</dbReference>
<feature type="chain" id="PRO_5013076802" description="DUF732 domain-containing protein" evidence="2">
    <location>
        <begin position="30"/>
        <end position="228"/>
    </location>
</feature>
<evidence type="ECO:0000313" key="3">
    <source>
        <dbReference type="EMBL" id="SNR82719.1"/>
    </source>
</evidence>
<organism evidence="3 4">
    <name type="scientific">Actinacidiphila glaucinigra</name>
    <dbReference type="NCBI Taxonomy" id="235986"/>
    <lineage>
        <taxon>Bacteria</taxon>
        <taxon>Bacillati</taxon>
        <taxon>Actinomycetota</taxon>
        <taxon>Actinomycetes</taxon>
        <taxon>Kitasatosporales</taxon>
        <taxon>Streptomycetaceae</taxon>
        <taxon>Actinacidiphila</taxon>
    </lineage>
</organism>
<feature type="compositionally biased region" description="Low complexity" evidence="1">
    <location>
        <begin position="35"/>
        <end position="51"/>
    </location>
</feature>
<protein>
    <recommendedName>
        <fullName evidence="5">DUF732 domain-containing protein</fullName>
    </recommendedName>
</protein>
<dbReference type="EMBL" id="FZOF01000001">
    <property type="protein sequence ID" value="SNR82719.1"/>
    <property type="molecule type" value="Genomic_DNA"/>
</dbReference>
<gene>
    <name evidence="3" type="ORF">SAMN05216252_101282</name>
</gene>
<accession>A0A238ZHS5</accession>
<evidence type="ECO:0000256" key="1">
    <source>
        <dbReference type="SAM" id="MobiDB-lite"/>
    </source>
</evidence>
<name>A0A238ZHS5_9ACTN</name>
<reference evidence="3 4" key="1">
    <citation type="submission" date="2017-06" db="EMBL/GenBank/DDBJ databases">
        <authorList>
            <person name="Kim H.J."/>
            <person name="Triplett B.A."/>
        </authorList>
    </citation>
    <scope>NUCLEOTIDE SEQUENCE [LARGE SCALE GENOMIC DNA]</scope>
    <source>
        <strain evidence="3 4">CGMCC 4.1858</strain>
    </source>
</reference>
<keyword evidence="2" id="KW-0732">Signal</keyword>
<dbReference type="Proteomes" id="UP000198280">
    <property type="component" value="Unassembled WGS sequence"/>
</dbReference>
<evidence type="ECO:0000313" key="4">
    <source>
        <dbReference type="Proteomes" id="UP000198280"/>
    </source>
</evidence>
<proteinExistence type="predicted"/>
<evidence type="ECO:0008006" key="5">
    <source>
        <dbReference type="Google" id="ProtNLM"/>
    </source>
</evidence>
<dbReference type="AlphaFoldDB" id="A0A238ZHS5"/>
<dbReference type="OrthoDB" id="4338372at2"/>
<dbReference type="RefSeq" id="WP_089221720.1">
    <property type="nucleotide sequence ID" value="NZ_FZOF01000001.1"/>
</dbReference>